<dbReference type="InterPro" id="IPR036162">
    <property type="entry name" value="Resolvase-like_N_sf"/>
</dbReference>
<dbReference type="GO" id="GO:0003677">
    <property type="term" value="F:DNA binding"/>
    <property type="evidence" value="ECO:0007669"/>
    <property type="project" value="InterPro"/>
</dbReference>
<dbReference type="Pfam" id="PF13408">
    <property type="entry name" value="Zn_ribbon_recom"/>
    <property type="match status" value="1"/>
</dbReference>
<proteinExistence type="predicted"/>
<keyword evidence="1" id="KW-0175">Coiled coil</keyword>
<name>A0A1H6JLW8_RUMFL</name>
<dbReference type="EMBL" id="FNWV01000005">
    <property type="protein sequence ID" value="SEH61864.1"/>
    <property type="molecule type" value="Genomic_DNA"/>
</dbReference>
<sequence length="526" mass="61849">MRAWLYYRLSRDEDAEMNSLQNQRRILADYAEQNGYDVVGESFDDNVSGMTFNRKGIGQLETAVDDGKIDIVLVKDLSRLGRHRTQTALFIDHLRENNVKVYSVTEGIDSTNENDDMLIGFKQLFNDFYAKDISKKVRAGVRQKQKTTGIIETLPMGYIKDKNTDMITIDEETAWIVREVFRLYIDGYGLTTIAKKMNADGIKSPDYYFNRKLSDHKPDISKKYLWVQTTVKRMLTNELYHGTLVNHKTVSSKIYKTITAVPDDEQYRHDNFCEPIIDETTWKQAQFMLEQRSKINPRSQCGRNIHRYAGMIKCAECGASLIARRRKWRGNEYVEYTCNSNHRYGKEYCTPHSVREEQLDALINIEIVSLLEYIQAESSKYEKIVKNWLKKKPKYDKEIQRSNEKIKQKRDEIEQLIIERINDRDHAKIYNDMIEKREDEIRSLEKKITDLRHYDEVCKKRREELKNTSELIETILADGHISNVNLRMLVRQVTVHQNEDKSIDISFDMNGAFNYNIMEDVTDEIL</sequence>
<feature type="domain" description="Recombinase" evidence="3">
    <location>
        <begin position="155"/>
        <end position="295"/>
    </location>
</feature>
<dbReference type="InterPro" id="IPR038109">
    <property type="entry name" value="DNA_bind_recomb_sf"/>
</dbReference>
<dbReference type="PROSITE" id="PS51737">
    <property type="entry name" value="RECOMBINASE_DNA_BIND"/>
    <property type="match status" value="1"/>
</dbReference>
<feature type="domain" description="Resolvase/invertase-type recombinase catalytic" evidence="2">
    <location>
        <begin position="2"/>
        <end position="148"/>
    </location>
</feature>
<dbReference type="InterPro" id="IPR011109">
    <property type="entry name" value="DNA_bind_recombinase_dom"/>
</dbReference>
<dbReference type="RefSeq" id="WP_074716540.1">
    <property type="nucleotide sequence ID" value="NZ_FNWV01000005.1"/>
</dbReference>
<dbReference type="InterPro" id="IPR025827">
    <property type="entry name" value="Zn_ribbon_recom_dom"/>
</dbReference>
<dbReference type="PROSITE" id="PS51736">
    <property type="entry name" value="RECOMBINASES_3"/>
    <property type="match status" value="1"/>
</dbReference>
<evidence type="ECO:0000313" key="4">
    <source>
        <dbReference type="EMBL" id="SEH61864.1"/>
    </source>
</evidence>
<dbReference type="InterPro" id="IPR006119">
    <property type="entry name" value="Resolv_N"/>
</dbReference>
<dbReference type="PANTHER" id="PTHR30461:SF23">
    <property type="entry name" value="DNA RECOMBINASE-RELATED"/>
    <property type="match status" value="1"/>
</dbReference>
<evidence type="ECO:0000259" key="2">
    <source>
        <dbReference type="PROSITE" id="PS51736"/>
    </source>
</evidence>
<dbReference type="Pfam" id="PF07508">
    <property type="entry name" value="Recombinase"/>
    <property type="match status" value="1"/>
</dbReference>
<dbReference type="OrthoDB" id="9804620at2"/>
<gene>
    <name evidence="4" type="ORF">SAMN02910265_01774</name>
</gene>
<dbReference type="Gene3D" id="3.40.50.1390">
    <property type="entry name" value="Resolvase, N-terminal catalytic domain"/>
    <property type="match status" value="1"/>
</dbReference>
<dbReference type="Proteomes" id="UP000183190">
    <property type="component" value="Unassembled WGS sequence"/>
</dbReference>
<reference evidence="4 5" key="1">
    <citation type="submission" date="2016-10" db="EMBL/GenBank/DDBJ databases">
        <authorList>
            <person name="de Groot N.N."/>
        </authorList>
    </citation>
    <scope>NUCLEOTIDE SEQUENCE [LARGE SCALE GENOMIC DNA]</scope>
    <source>
        <strain evidence="4 5">YAD2003</strain>
    </source>
</reference>
<dbReference type="Pfam" id="PF00239">
    <property type="entry name" value="Resolvase"/>
    <property type="match status" value="1"/>
</dbReference>
<accession>A0A1H6JLW8</accession>
<evidence type="ECO:0000256" key="1">
    <source>
        <dbReference type="SAM" id="Coils"/>
    </source>
</evidence>
<dbReference type="SMART" id="SM00857">
    <property type="entry name" value="Resolvase"/>
    <property type="match status" value="1"/>
</dbReference>
<dbReference type="Gene3D" id="3.90.1750.20">
    <property type="entry name" value="Putative Large Serine Recombinase, Chain B, Domain 2"/>
    <property type="match status" value="1"/>
</dbReference>
<protein>
    <submittedName>
        <fullName evidence="4">Site-specific DNA recombinase</fullName>
    </submittedName>
</protein>
<feature type="coiled-coil region" evidence="1">
    <location>
        <begin position="392"/>
        <end position="454"/>
    </location>
</feature>
<dbReference type="PANTHER" id="PTHR30461">
    <property type="entry name" value="DNA-INVERTASE FROM LAMBDOID PROPHAGE"/>
    <property type="match status" value="1"/>
</dbReference>
<evidence type="ECO:0000313" key="5">
    <source>
        <dbReference type="Proteomes" id="UP000183190"/>
    </source>
</evidence>
<dbReference type="AlphaFoldDB" id="A0A1H6JLW8"/>
<dbReference type="SUPFAM" id="SSF53041">
    <property type="entry name" value="Resolvase-like"/>
    <property type="match status" value="1"/>
</dbReference>
<evidence type="ECO:0000259" key="3">
    <source>
        <dbReference type="PROSITE" id="PS51737"/>
    </source>
</evidence>
<organism evidence="4 5">
    <name type="scientific">Ruminococcus flavefaciens</name>
    <dbReference type="NCBI Taxonomy" id="1265"/>
    <lineage>
        <taxon>Bacteria</taxon>
        <taxon>Bacillati</taxon>
        <taxon>Bacillota</taxon>
        <taxon>Clostridia</taxon>
        <taxon>Eubacteriales</taxon>
        <taxon>Oscillospiraceae</taxon>
        <taxon>Ruminococcus</taxon>
    </lineage>
</organism>
<dbReference type="InterPro" id="IPR050639">
    <property type="entry name" value="SSR_resolvase"/>
</dbReference>
<dbReference type="GO" id="GO:0000150">
    <property type="term" value="F:DNA strand exchange activity"/>
    <property type="evidence" value="ECO:0007669"/>
    <property type="project" value="InterPro"/>
</dbReference>